<evidence type="ECO:0000313" key="6">
    <source>
        <dbReference type="Proteomes" id="UP001202402"/>
    </source>
</evidence>
<dbReference type="Pfam" id="PF08032">
    <property type="entry name" value="SpoU_sub_bind"/>
    <property type="match status" value="1"/>
</dbReference>
<keyword evidence="3" id="KW-0808">Transferase</keyword>
<comment type="similarity">
    <text evidence="1">Belongs to the class IV-like SAM-binding methyltransferase superfamily. RNA methyltransferase TrmH family.</text>
</comment>
<dbReference type="InterPro" id="IPR029026">
    <property type="entry name" value="tRNA_m1G_MTases_N"/>
</dbReference>
<dbReference type="GO" id="GO:0032259">
    <property type="term" value="P:methylation"/>
    <property type="evidence" value="ECO:0007669"/>
    <property type="project" value="UniProtKB-KW"/>
</dbReference>
<dbReference type="Proteomes" id="UP001202402">
    <property type="component" value="Unassembled WGS sequence"/>
</dbReference>
<evidence type="ECO:0000256" key="2">
    <source>
        <dbReference type="ARBA" id="ARBA00022603"/>
    </source>
</evidence>
<dbReference type="InterPro" id="IPR001537">
    <property type="entry name" value="SpoU_MeTrfase"/>
</dbReference>
<evidence type="ECO:0000256" key="3">
    <source>
        <dbReference type="ARBA" id="ARBA00022679"/>
    </source>
</evidence>
<dbReference type="GO" id="GO:0008168">
    <property type="term" value="F:methyltransferase activity"/>
    <property type="evidence" value="ECO:0007669"/>
    <property type="project" value="UniProtKB-KW"/>
</dbReference>
<dbReference type="SUPFAM" id="SSF55315">
    <property type="entry name" value="L30e-like"/>
    <property type="match status" value="1"/>
</dbReference>
<dbReference type="PANTHER" id="PTHR46429:SF1">
    <property type="entry name" value="23S RRNA (GUANOSINE-2'-O-)-METHYLTRANSFERASE RLMB"/>
    <property type="match status" value="1"/>
</dbReference>
<dbReference type="Gene3D" id="3.40.1280.10">
    <property type="match status" value="1"/>
</dbReference>
<evidence type="ECO:0000313" key="5">
    <source>
        <dbReference type="EMBL" id="MCH4284844.1"/>
    </source>
</evidence>
<proteinExistence type="inferred from homology"/>
<keyword evidence="6" id="KW-1185">Reference proteome</keyword>
<dbReference type="PANTHER" id="PTHR46429">
    <property type="entry name" value="23S RRNA (GUANOSINE-2'-O-)-METHYLTRANSFERASE RLMB"/>
    <property type="match status" value="1"/>
</dbReference>
<feature type="domain" description="RNA 2-O ribose methyltransferase substrate binding" evidence="4">
    <location>
        <begin position="5"/>
        <end position="81"/>
    </location>
</feature>
<dbReference type="CDD" id="cd18103">
    <property type="entry name" value="SpoU-like_RlmB"/>
    <property type="match status" value="1"/>
</dbReference>
<dbReference type="InterPro" id="IPR004441">
    <property type="entry name" value="rRNA_MeTrfase_TrmH"/>
</dbReference>
<comment type="caution">
    <text evidence="5">The sequence shown here is derived from an EMBL/GenBank/DDBJ whole genome shotgun (WGS) entry which is preliminary data.</text>
</comment>
<dbReference type="RefSeq" id="WP_117452730.1">
    <property type="nucleotide sequence ID" value="NZ_JAKVPQ010000004.1"/>
</dbReference>
<dbReference type="EMBL" id="JAKVPQ010000004">
    <property type="protein sequence ID" value="MCH4284844.1"/>
    <property type="molecule type" value="Genomic_DNA"/>
</dbReference>
<dbReference type="Gene3D" id="3.30.1330.30">
    <property type="match status" value="1"/>
</dbReference>
<evidence type="ECO:0000256" key="1">
    <source>
        <dbReference type="ARBA" id="ARBA00007228"/>
    </source>
</evidence>
<dbReference type="InterPro" id="IPR013123">
    <property type="entry name" value="SpoU_subst-bd"/>
</dbReference>
<dbReference type="InterPro" id="IPR029064">
    <property type="entry name" value="Ribosomal_eL30-like_sf"/>
</dbReference>
<protein>
    <submittedName>
        <fullName evidence="5">RNA methyltransferase</fullName>
    </submittedName>
</protein>
<accession>A0ABS9R5B1</accession>
<dbReference type="Pfam" id="PF00588">
    <property type="entry name" value="SpoU_methylase"/>
    <property type="match status" value="1"/>
</dbReference>
<dbReference type="SUPFAM" id="SSF75217">
    <property type="entry name" value="alpha/beta knot"/>
    <property type="match status" value="1"/>
</dbReference>
<dbReference type="InterPro" id="IPR029028">
    <property type="entry name" value="Alpha/beta_knot_MTases"/>
</dbReference>
<sequence length="244" mass="27308">MEDYILEGNISVKAALLANKRCIHKIYVDKKKKDRDTAFIIRKAKEKKIPIETHTREEIDEYAQGKTHGGMIAFCGERSYQKLSDCIMNDDCFLCILEGIEDPFNFGHVLRSLYAAGCDGVIIPPRNWTTAAGVVAKSSAGASEYLSMIIADDMEALLTEMKNNDIHLIAAERKDAVNLYEYTFPKRVCIAIGGEMRGLSKIVAQACDQNVFIPYANDFKNAMSASSSATIFAFELLRQRMIKK</sequence>
<gene>
    <name evidence="5" type="ORF">LQE99_06835</name>
</gene>
<evidence type="ECO:0000259" key="4">
    <source>
        <dbReference type="SMART" id="SM00967"/>
    </source>
</evidence>
<dbReference type="SMART" id="SM00967">
    <property type="entry name" value="SpoU_sub_bind"/>
    <property type="match status" value="1"/>
</dbReference>
<reference evidence="5 6" key="1">
    <citation type="submission" date="2022-02" db="EMBL/GenBank/DDBJ databases">
        <title>Genome of Erysipelotrichaceae sp. nov. NSJ-176 isolated from human feces.</title>
        <authorList>
            <person name="Abdugheni R."/>
        </authorList>
    </citation>
    <scope>NUCLEOTIDE SEQUENCE [LARGE SCALE GENOMIC DNA]</scope>
    <source>
        <strain evidence="5 6">NSJ-176</strain>
    </source>
</reference>
<keyword evidence="2 5" id="KW-0489">Methyltransferase</keyword>
<name>A0ABS9R5B1_9FIRM</name>
<organism evidence="5 6">
    <name type="scientific">Amedibacillus hominis</name>
    <dbReference type="NCBI Taxonomy" id="2897776"/>
    <lineage>
        <taxon>Bacteria</taxon>
        <taxon>Bacillati</taxon>
        <taxon>Bacillota</taxon>
        <taxon>Erysipelotrichia</taxon>
        <taxon>Erysipelotrichales</taxon>
        <taxon>Erysipelotrichaceae</taxon>
        <taxon>Amedibacillus</taxon>
    </lineage>
</organism>